<accession>B6H129</accession>
<dbReference type="Proteomes" id="UP000000724">
    <property type="component" value="Contig Pc00c12"/>
</dbReference>
<dbReference type="BioCyc" id="PCHR:PC12G14580-MONOMER"/>
<evidence type="ECO:0000313" key="1">
    <source>
        <dbReference type="EMBL" id="CAP81085.1"/>
    </source>
</evidence>
<proteinExistence type="predicted"/>
<dbReference type="AlphaFoldDB" id="B6H129"/>
<dbReference type="VEuPathDB" id="FungiDB:PCH_Pc12g14580"/>
<organism evidence="1 2">
    <name type="scientific">Penicillium rubens (strain ATCC 28089 / DSM 1075 / NRRL 1951 / Wisconsin 54-1255)</name>
    <name type="common">Penicillium chrysogenum</name>
    <dbReference type="NCBI Taxonomy" id="500485"/>
    <lineage>
        <taxon>Eukaryota</taxon>
        <taxon>Fungi</taxon>
        <taxon>Dikarya</taxon>
        <taxon>Ascomycota</taxon>
        <taxon>Pezizomycotina</taxon>
        <taxon>Eurotiomycetes</taxon>
        <taxon>Eurotiomycetidae</taxon>
        <taxon>Eurotiales</taxon>
        <taxon>Aspergillaceae</taxon>
        <taxon>Penicillium</taxon>
        <taxon>Penicillium chrysogenum species complex</taxon>
    </lineage>
</organism>
<gene>
    <name evidence="1" type="ORF">Pc12g14580</name>
    <name evidence="1" type="ORF">PCH_Pc12g14580</name>
</gene>
<dbReference type="EMBL" id="AM920427">
    <property type="protein sequence ID" value="CAP81085.1"/>
    <property type="molecule type" value="Genomic_DNA"/>
</dbReference>
<dbReference type="HOGENOM" id="CLU_2159238_0_0_1"/>
<keyword evidence="2" id="KW-1185">Reference proteome</keyword>
<protein>
    <submittedName>
        <fullName evidence="1">Pc12g14580 protein</fullName>
    </submittedName>
</protein>
<sequence>MNCGWYVLRTAVGCSCLGIGVDSHPYSADIRKLIVRYEVGENISNYASAIKTQFVWFRCMTYYFIFARRWYIGPKMAVGGSDAITSDNIIVARFPYVLPIDEPRSFDYKKE</sequence>
<reference evidence="1 2" key="1">
    <citation type="journal article" date="2008" name="Nat. Biotechnol.">
        <title>Genome sequencing and analysis of the filamentous fungus Penicillium chrysogenum.</title>
        <authorList>
            <person name="van den Berg M.A."/>
            <person name="Albang R."/>
            <person name="Albermann K."/>
            <person name="Badger J.H."/>
            <person name="Daran J.-M."/>
            <person name="Driessen A.J.M."/>
            <person name="Garcia-Estrada C."/>
            <person name="Fedorova N.D."/>
            <person name="Harris D.M."/>
            <person name="Heijne W.H.M."/>
            <person name="Joardar V.S."/>
            <person name="Kiel J.A.K.W."/>
            <person name="Kovalchuk A."/>
            <person name="Martin J.F."/>
            <person name="Nierman W.C."/>
            <person name="Nijland J.G."/>
            <person name="Pronk J.T."/>
            <person name="Roubos J.A."/>
            <person name="van der Klei I.J."/>
            <person name="van Peij N.N.M.E."/>
            <person name="Veenhuis M."/>
            <person name="von Doehren H."/>
            <person name="Wagner C."/>
            <person name="Wortman J.R."/>
            <person name="Bovenberg R.A.L."/>
        </authorList>
    </citation>
    <scope>NUCLEOTIDE SEQUENCE [LARGE SCALE GENOMIC DNA]</scope>
    <source>
        <strain evidence="2">ATCC 28089 / DSM 1075 / NRRL 1951 / Wisconsin 54-1255</strain>
    </source>
</reference>
<name>B6H129_PENRW</name>
<evidence type="ECO:0000313" key="2">
    <source>
        <dbReference type="Proteomes" id="UP000000724"/>
    </source>
</evidence>